<protein>
    <submittedName>
        <fullName evidence="1">Uncharacterized protein</fullName>
    </submittedName>
</protein>
<proteinExistence type="predicted"/>
<dbReference type="EMBL" id="JACAZI010000008">
    <property type="protein sequence ID" value="KAF7354100.1"/>
    <property type="molecule type" value="Genomic_DNA"/>
</dbReference>
<keyword evidence="2" id="KW-1185">Reference proteome</keyword>
<evidence type="ECO:0000313" key="1">
    <source>
        <dbReference type="EMBL" id="KAF7354100.1"/>
    </source>
</evidence>
<dbReference type="AlphaFoldDB" id="A0A8H7CXN0"/>
<dbReference type="Proteomes" id="UP000620124">
    <property type="component" value="Unassembled WGS sequence"/>
</dbReference>
<gene>
    <name evidence="1" type="ORF">MVEN_01097400</name>
</gene>
<evidence type="ECO:0000313" key="2">
    <source>
        <dbReference type="Proteomes" id="UP000620124"/>
    </source>
</evidence>
<reference evidence="1" key="1">
    <citation type="submission" date="2020-05" db="EMBL/GenBank/DDBJ databases">
        <title>Mycena genomes resolve the evolution of fungal bioluminescence.</title>
        <authorList>
            <person name="Tsai I.J."/>
        </authorList>
    </citation>
    <scope>NUCLEOTIDE SEQUENCE</scope>
    <source>
        <strain evidence="1">CCC161011</strain>
    </source>
</reference>
<sequence>MSRLRLSRLLCARFRMRFALSTLARRSVHADWVSRPVERTRLTHLFSSWFRLDPPPPPIPNPRDTMEVIALARYHLTIPTSTSTPLQLVFKSLLRHSISFGSASGAGYGLSYSVLGPNLHERDPVKKVIVQKVAEGTDTRSLELPIADANGSLDSRQWAVSMTYTGAVIEMHESKVVVSHYL</sequence>
<name>A0A8H7CXN0_9AGAR</name>
<organism evidence="1 2">
    <name type="scientific">Mycena venus</name>
    <dbReference type="NCBI Taxonomy" id="2733690"/>
    <lineage>
        <taxon>Eukaryota</taxon>
        <taxon>Fungi</taxon>
        <taxon>Dikarya</taxon>
        <taxon>Basidiomycota</taxon>
        <taxon>Agaricomycotina</taxon>
        <taxon>Agaricomycetes</taxon>
        <taxon>Agaricomycetidae</taxon>
        <taxon>Agaricales</taxon>
        <taxon>Marasmiineae</taxon>
        <taxon>Mycenaceae</taxon>
        <taxon>Mycena</taxon>
    </lineage>
</organism>
<comment type="caution">
    <text evidence="1">The sequence shown here is derived from an EMBL/GenBank/DDBJ whole genome shotgun (WGS) entry which is preliminary data.</text>
</comment>
<accession>A0A8H7CXN0</accession>